<gene>
    <name evidence="2" type="ORF">FY528_16620</name>
</gene>
<evidence type="ECO:0000313" key="3">
    <source>
        <dbReference type="Proteomes" id="UP000322791"/>
    </source>
</evidence>
<dbReference type="Proteomes" id="UP000322791">
    <property type="component" value="Unassembled WGS sequence"/>
</dbReference>
<keyword evidence="1" id="KW-1133">Transmembrane helix</keyword>
<sequence>MRLTPKFLIGLGLLVVIGYFLTDLVFNDNQYAVRLRKTRQEKNDAFRRVDGSPLSQEQRDTFDSLRYFAPNPDYRVEAQLEVYSRPDTVSMALTDGKAENYLRWGRASFQLNQQPQQLTLFLKADGQDSTLFVPFTDKTNGFTSYGGGRYLDAALPPAGATELALDFNEAYNPYCAYNDAYACPVPPTDNRLPIAIEAGEKEFHDHADHAAGDKE</sequence>
<dbReference type="EMBL" id="VTHL01000020">
    <property type="protein sequence ID" value="TYZ06896.1"/>
    <property type="molecule type" value="Genomic_DNA"/>
</dbReference>
<evidence type="ECO:0000256" key="1">
    <source>
        <dbReference type="SAM" id="Phobius"/>
    </source>
</evidence>
<dbReference type="PANTHER" id="PTHR41913">
    <property type="entry name" value="DUF1684 DOMAIN-CONTAINING PROTEIN"/>
    <property type="match status" value="1"/>
</dbReference>
<protein>
    <submittedName>
        <fullName evidence="2">DUF1684 domain-containing protein</fullName>
    </submittedName>
</protein>
<dbReference type="AlphaFoldDB" id="A0A5D6UTL4"/>
<dbReference type="InterPro" id="IPR012467">
    <property type="entry name" value="DUF1684"/>
</dbReference>
<organism evidence="2 3">
    <name type="scientific">Hymenobacter lutimineralis</name>
    <dbReference type="NCBI Taxonomy" id="2606448"/>
    <lineage>
        <taxon>Bacteria</taxon>
        <taxon>Pseudomonadati</taxon>
        <taxon>Bacteroidota</taxon>
        <taxon>Cytophagia</taxon>
        <taxon>Cytophagales</taxon>
        <taxon>Hymenobacteraceae</taxon>
        <taxon>Hymenobacter</taxon>
    </lineage>
</organism>
<keyword evidence="1" id="KW-0472">Membrane</keyword>
<reference evidence="2 3" key="1">
    <citation type="submission" date="2019-08" db="EMBL/GenBank/DDBJ databases">
        <authorList>
            <person name="Seo M.-J."/>
        </authorList>
    </citation>
    <scope>NUCLEOTIDE SEQUENCE [LARGE SCALE GENOMIC DNA]</scope>
    <source>
        <strain evidence="2 3">KIGAM108</strain>
    </source>
</reference>
<comment type="caution">
    <text evidence="2">The sequence shown here is derived from an EMBL/GenBank/DDBJ whole genome shotgun (WGS) entry which is preliminary data.</text>
</comment>
<keyword evidence="1" id="KW-0812">Transmembrane</keyword>
<keyword evidence="3" id="KW-1185">Reference proteome</keyword>
<accession>A0A5D6UTL4</accession>
<name>A0A5D6UTL4_9BACT</name>
<proteinExistence type="predicted"/>
<dbReference type="Pfam" id="PF07920">
    <property type="entry name" value="DUF1684"/>
    <property type="match status" value="1"/>
</dbReference>
<feature type="transmembrane region" description="Helical" evidence="1">
    <location>
        <begin position="7"/>
        <end position="26"/>
    </location>
</feature>
<evidence type="ECO:0000313" key="2">
    <source>
        <dbReference type="EMBL" id="TYZ06896.1"/>
    </source>
</evidence>
<dbReference type="Gene3D" id="6.10.250.1680">
    <property type="match status" value="1"/>
</dbReference>
<dbReference type="PANTHER" id="PTHR41913:SF1">
    <property type="entry name" value="DUF1684 DOMAIN-CONTAINING PROTEIN"/>
    <property type="match status" value="1"/>
</dbReference>
<dbReference type="RefSeq" id="WP_149072150.1">
    <property type="nucleotide sequence ID" value="NZ_VTHL01000020.1"/>
</dbReference>